<dbReference type="InterPro" id="IPR050093">
    <property type="entry name" value="ABC_SmlMolc_Importer"/>
</dbReference>
<dbReference type="InterPro" id="IPR008995">
    <property type="entry name" value="Mo/tungstate-bd_C_term_dom"/>
</dbReference>
<keyword evidence="3 5" id="KW-0067">ATP-binding</keyword>
<evidence type="ECO:0000256" key="2">
    <source>
        <dbReference type="ARBA" id="ARBA00022741"/>
    </source>
</evidence>
<dbReference type="SUPFAM" id="SSF52540">
    <property type="entry name" value="P-loop containing nucleoside triphosphate hydrolases"/>
    <property type="match status" value="1"/>
</dbReference>
<evidence type="ECO:0000313" key="6">
    <source>
        <dbReference type="Proteomes" id="UP001595937"/>
    </source>
</evidence>
<dbReference type="Pfam" id="PF00005">
    <property type="entry name" value="ABC_tran"/>
    <property type="match status" value="1"/>
</dbReference>
<comment type="caution">
    <text evidence="5">The sequence shown here is derived from an EMBL/GenBank/DDBJ whole genome shotgun (WGS) entry which is preliminary data.</text>
</comment>
<dbReference type="PROSITE" id="PS50893">
    <property type="entry name" value="ABC_TRANSPORTER_2"/>
    <property type="match status" value="1"/>
</dbReference>
<dbReference type="InterPro" id="IPR027417">
    <property type="entry name" value="P-loop_NTPase"/>
</dbReference>
<feature type="domain" description="ABC transporter" evidence="4">
    <location>
        <begin position="3"/>
        <end position="230"/>
    </location>
</feature>
<accession>A0ABW0FPB4</accession>
<dbReference type="InterPro" id="IPR003593">
    <property type="entry name" value="AAA+_ATPase"/>
</dbReference>
<evidence type="ECO:0000256" key="3">
    <source>
        <dbReference type="ARBA" id="ARBA00022840"/>
    </source>
</evidence>
<proteinExistence type="predicted"/>
<keyword evidence="2" id="KW-0547">Nucleotide-binding</keyword>
<dbReference type="PANTHER" id="PTHR42781:SF4">
    <property type="entry name" value="SPERMIDINE_PUTRESCINE IMPORT ATP-BINDING PROTEIN POTA"/>
    <property type="match status" value="1"/>
</dbReference>
<dbReference type="Proteomes" id="UP001595937">
    <property type="component" value="Unassembled WGS sequence"/>
</dbReference>
<dbReference type="InterPro" id="IPR017871">
    <property type="entry name" value="ABC_transporter-like_CS"/>
</dbReference>
<dbReference type="GO" id="GO:0005524">
    <property type="term" value="F:ATP binding"/>
    <property type="evidence" value="ECO:0007669"/>
    <property type="project" value="UniProtKB-KW"/>
</dbReference>
<evidence type="ECO:0000313" key="5">
    <source>
        <dbReference type="EMBL" id="MFC5299600.1"/>
    </source>
</evidence>
<dbReference type="PANTHER" id="PTHR42781">
    <property type="entry name" value="SPERMIDINE/PUTRESCINE IMPORT ATP-BINDING PROTEIN POTA"/>
    <property type="match status" value="1"/>
</dbReference>
<dbReference type="InterPro" id="IPR003439">
    <property type="entry name" value="ABC_transporter-like_ATP-bd"/>
</dbReference>
<dbReference type="SMART" id="SM00382">
    <property type="entry name" value="AAA"/>
    <property type="match status" value="1"/>
</dbReference>
<gene>
    <name evidence="5" type="ORF">ACFPK8_18960</name>
</gene>
<dbReference type="RefSeq" id="WP_343926184.1">
    <property type="nucleotide sequence ID" value="NZ_BAAAIR010000050.1"/>
</dbReference>
<organism evidence="5 6">
    <name type="scientific">Brachybacterium tyrofermentans</name>
    <dbReference type="NCBI Taxonomy" id="47848"/>
    <lineage>
        <taxon>Bacteria</taxon>
        <taxon>Bacillati</taxon>
        <taxon>Actinomycetota</taxon>
        <taxon>Actinomycetes</taxon>
        <taxon>Micrococcales</taxon>
        <taxon>Dermabacteraceae</taxon>
        <taxon>Brachybacterium</taxon>
    </lineage>
</organism>
<name>A0ABW0FPB4_9MICO</name>
<dbReference type="GeneID" id="303299056"/>
<keyword evidence="1" id="KW-0813">Transport</keyword>
<protein>
    <submittedName>
        <fullName evidence="5">Sulfate/molybdate ABC transporter ATP-binding protein</fullName>
    </submittedName>
</protein>
<reference evidence="6" key="1">
    <citation type="journal article" date="2019" name="Int. J. Syst. Evol. Microbiol.">
        <title>The Global Catalogue of Microorganisms (GCM) 10K type strain sequencing project: providing services to taxonomists for standard genome sequencing and annotation.</title>
        <authorList>
            <consortium name="The Broad Institute Genomics Platform"/>
            <consortium name="The Broad Institute Genome Sequencing Center for Infectious Disease"/>
            <person name="Wu L."/>
            <person name="Ma J."/>
        </authorList>
    </citation>
    <scope>NUCLEOTIDE SEQUENCE [LARGE SCALE GENOMIC DNA]</scope>
    <source>
        <strain evidence="6">CGMCC 1.16455</strain>
    </source>
</reference>
<evidence type="ECO:0000256" key="1">
    <source>
        <dbReference type="ARBA" id="ARBA00022448"/>
    </source>
</evidence>
<dbReference type="PROSITE" id="PS00211">
    <property type="entry name" value="ABC_TRANSPORTER_1"/>
    <property type="match status" value="1"/>
</dbReference>
<dbReference type="EMBL" id="JBHSLN010000089">
    <property type="protein sequence ID" value="MFC5299600.1"/>
    <property type="molecule type" value="Genomic_DNA"/>
</dbReference>
<dbReference type="Gene3D" id="3.40.50.300">
    <property type="entry name" value="P-loop containing nucleotide triphosphate hydrolases"/>
    <property type="match status" value="1"/>
</dbReference>
<evidence type="ECO:0000259" key="4">
    <source>
        <dbReference type="PROSITE" id="PS50893"/>
    </source>
</evidence>
<keyword evidence="6" id="KW-1185">Reference proteome</keyword>
<sequence>MTLTLEAVVPERGLHVALDVADGETLALVGPNGAGKSSVLSLIAGTLRPAAGRITLDGRLLSTSDLLVPPHDRAVTTLAQDPVLFPHLSVAQNIAFGLRAQGTPRRRAREETSRWLTEIGLEELADRKPSQLSGGQAQRVAIARAVAATPRLLLLDEPMAALDIDVAPALRELLRRVLAERTTILVTHDVLDVVTLADRVAVLEDGRLIESGPTAEVLARPQEQFTARLAGVNLLTGTWDGRTVDGTLAGVAHEPVSVGTRVRAAVRPAHVELLEGGAHPSPGTMVLARQVTDLEPRGDLVQVRAGEIAADLTPQLVARQRLRPGDEVRLGIRAADVAIYPAR</sequence>
<dbReference type="SUPFAM" id="SSF50331">
    <property type="entry name" value="MOP-like"/>
    <property type="match status" value="1"/>
</dbReference>